<proteinExistence type="predicted"/>
<gene>
    <name evidence="4" type="ORF">T265_08728</name>
</gene>
<evidence type="ECO:0000313" key="5">
    <source>
        <dbReference type="Proteomes" id="UP000054324"/>
    </source>
</evidence>
<feature type="region of interest" description="Disordered" evidence="1">
    <location>
        <begin position="438"/>
        <end position="478"/>
    </location>
</feature>
<dbReference type="RefSeq" id="XP_009172872.1">
    <property type="nucleotide sequence ID" value="XM_009174608.1"/>
</dbReference>
<feature type="region of interest" description="Disordered" evidence="1">
    <location>
        <begin position="1050"/>
        <end position="1080"/>
    </location>
</feature>
<feature type="domain" description="Cep192/Spd-2-like" evidence="2">
    <location>
        <begin position="553"/>
        <end position="664"/>
    </location>
</feature>
<dbReference type="InterPro" id="IPR054090">
    <property type="entry name" value="Cep192_Spd-2-like_dom"/>
</dbReference>
<dbReference type="CTD" id="20322907"/>
<dbReference type="Proteomes" id="UP000054324">
    <property type="component" value="Unassembled WGS sequence"/>
</dbReference>
<feature type="domain" description="Cep192-like" evidence="3">
    <location>
        <begin position="886"/>
        <end position="1010"/>
    </location>
</feature>
<dbReference type="Pfam" id="PF22073">
    <property type="entry name" value="Cep192_D4"/>
    <property type="match status" value="1"/>
</dbReference>
<dbReference type="Pfam" id="PF22074">
    <property type="entry name" value="Cep192_D5"/>
    <property type="match status" value="2"/>
</dbReference>
<organism evidence="4 5">
    <name type="scientific">Opisthorchis viverrini</name>
    <name type="common">Southeast Asian liver fluke</name>
    <dbReference type="NCBI Taxonomy" id="6198"/>
    <lineage>
        <taxon>Eukaryota</taxon>
        <taxon>Metazoa</taxon>
        <taxon>Spiralia</taxon>
        <taxon>Lophotrochozoa</taxon>
        <taxon>Platyhelminthes</taxon>
        <taxon>Trematoda</taxon>
        <taxon>Digenea</taxon>
        <taxon>Opisthorchiida</taxon>
        <taxon>Opisthorchiata</taxon>
        <taxon>Opisthorchiidae</taxon>
        <taxon>Opisthorchis</taxon>
    </lineage>
</organism>
<feature type="region of interest" description="Disordered" evidence="1">
    <location>
        <begin position="1"/>
        <end position="21"/>
    </location>
</feature>
<feature type="compositionally biased region" description="Polar residues" evidence="1">
    <location>
        <begin position="1"/>
        <end position="15"/>
    </location>
</feature>
<feature type="region of interest" description="Disordered" evidence="1">
    <location>
        <begin position="299"/>
        <end position="374"/>
    </location>
</feature>
<feature type="region of interest" description="Disordered" evidence="1">
    <location>
        <begin position="36"/>
        <end position="67"/>
    </location>
</feature>
<feature type="compositionally biased region" description="Polar residues" evidence="1">
    <location>
        <begin position="456"/>
        <end position="470"/>
    </location>
</feature>
<sequence>MVVTGSDNSGHSSPLQRIGLSPLVNEEPSILNIDSMPGLSGSVLDPSLDVKGAPKIPNRGPTEKSVEAPLLSSFRQPTGEPALLSIEEAEAENREIEIDQAELKLLEDAFGDLDGGASEAECTVPTKACATSTIGDAHVEDEEGDNFVEGGYNSGTTVSSLTSNSLASNSQRGVKECAPSELQPNNDACTEHSLVRTPPPADLKTGQIDPERVDVSSPQRPPPNQTPVATSPIRPRKRFSNLPCLSGLSSTLDTDLSTTHLASKLLHSGRSPVQIWNRTDEVPITDGAALLSNTAKTFDTGFNGPHNGQSSNECGENQTDSSIRTSNDAKQTIGVKMSGTISSISSRLPNNSRSEDEQINPEAKKGIDKPVDPRDRLDQTSVLVSRLHLSDVDGLLDIVHKSNGPTEPSDDKENRPLDGSNRIGRRLTTLQRILRPNPVFSPTTMARPSDVKQTAPAATSNYHPSRQEPANTEAYKPHPPSTADLLATSPSLMSNKQYGAVTRTDTPTATRALSELQSGQLSTGRTTTDVVSKADSPKTTDFSSQRKHSGTQPVLLSNLNCLVFCGAVCGQIHHQHLLIKHQLPKPVTLRLLVSPGGDVFKLTDERGYLLTGPHSVCIPPGLEYPVHVAYVARQPLAWDTGQLRLSIEDDSTKSTWKVRLIGYSSSSQLECCCCTRLNSEIYWTTATPLSNRKAHRKSSSFGLNIDPPAVLSPTAMATKGTSVACVVLTNFGLRAAWILCSVEPRETCRQVSNDKAVEMATGALVEPSRMVIGPRQSQKIVITMQPGVESARVTFFYGDEVLRHQVRQHYIRPPKSVARRRIGRHVKVRLIGYSSSSQLECCCCTRLNSEIYWTTATPLSNRKAHRKSSSFGLNIDPPAVLSPTAMATKGTSVACVVLTNFGLRAAWILCSVEPRETCRQVSNDKAVEMATGALVEPSRMVIGPRQSQKIVITMQPGVESARVTFFYGDEVLRHQVRQHYIRPPKSVARRRIGRHVKVIDLMEDFTNEIPFQITEMPPRMRHPVRPEDWYQALSKQLHLREHFVLNVYSNGSSSNGTEKPDQTESLTEQKPASADSSPTLTSIVVREDAFGVGKSGRYSSPVPKFENDKPQGCSKTPFRSTPSKVIPLCLEPKDILVLPSCHAGGRSQAEFQLRLDSHMTDQRDNLWQVECTLHPYSKVNWSNCSKPQPFEEPVFISLPSPVTRNQRPDSDGRICGLLALGEDNSEMATLRIPFEFRAPPVANVYRQRWQLSVWAKPYYSHISSEISATNLIDFVKVDTTCQNGSNAQFDVVLEGQCLSVSTTMRSGPHSPVFGPVRTMAPVVNETNLVRSSLQSSAVPSQLIPLRRHARRHKLGPLLIEGIPVIFSPVNSESEEYVSTYQIELLNCMESNTVFVQLELPKPPFHVVKPVQTRFRIIPKRWVRVQLAYRPTEVGSAKSILGIQTMTLPSNGPDTEGTRITGDATPSELYRTEIPLAGFMR</sequence>
<keyword evidence="5" id="KW-1185">Reference proteome</keyword>
<dbReference type="GeneID" id="20322907"/>
<dbReference type="EMBL" id="KL596851">
    <property type="protein sequence ID" value="KER23403.1"/>
    <property type="molecule type" value="Genomic_DNA"/>
</dbReference>
<reference evidence="4 5" key="1">
    <citation type="submission" date="2013-11" db="EMBL/GenBank/DDBJ databases">
        <title>Opisthorchis viverrini - life in the bile duct.</title>
        <authorList>
            <person name="Young N.D."/>
            <person name="Nagarajan N."/>
            <person name="Lin S.J."/>
            <person name="Korhonen P.K."/>
            <person name="Jex A.R."/>
            <person name="Hall R.S."/>
            <person name="Safavi-Hemami H."/>
            <person name="Kaewkong W."/>
            <person name="Bertrand D."/>
            <person name="Gao S."/>
            <person name="Seet Q."/>
            <person name="Wongkham S."/>
            <person name="Teh B.T."/>
            <person name="Wongkham C."/>
            <person name="Intapan P.M."/>
            <person name="Maleewong W."/>
            <person name="Yang X."/>
            <person name="Hu M."/>
            <person name="Wang Z."/>
            <person name="Hofmann A."/>
            <person name="Sternberg P.W."/>
            <person name="Tan P."/>
            <person name="Wang J."/>
            <person name="Gasser R.B."/>
        </authorList>
    </citation>
    <scope>NUCLEOTIDE SEQUENCE [LARGE SCALE GENOMIC DNA]</scope>
</reference>
<evidence type="ECO:0000313" key="4">
    <source>
        <dbReference type="EMBL" id="KER23403.1"/>
    </source>
</evidence>
<dbReference type="KEGG" id="ovi:T265_08728"/>
<feature type="region of interest" description="Disordered" evidence="1">
    <location>
        <begin position="514"/>
        <end position="548"/>
    </location>
</feature>
<evidence type="ECO:0000259" key="2">
    <source>
        <dbReference type="Pfam" id="PF22073"/>
    </source>
</evidence>
<accession>A0A074Z8F4</accession>
<feature type="compositionally biased region" description="Basic and acidic residues" evidence="1">
    <location>
        <begin position="362"/>
        <end position="374"/>
    </location>
</feature>
<name>A0A074Z8F4_OPIVI</name>
<feature type="compositionally biased region" description="Polar residues" evidence="1">
    <location>
        <begin position="306"/>
        <end position="330"/>
    </location>
</feature>
<feature type="compositionally biased region" description="Polar residues" evidence="1">
    <location>
        <begin position="339"/>
        <end position="352"/>
    </location>
</feature>
<evidence type="ECO:0000256" key="1">
    <source>
        <dbReference type="SAM" id="MobiDB-lite"/>
    </source>
</evidence>
<feature type="compositionally biased region" description="Low complexity" evidence="1">
    <location>
        <begin position="159"/>
        <end position="170"/>
    </location>
</feature>
<feature type="compositionally biased region" description="Polar residues" evidence="1">
    <location>
        <begin position="514"/>
        <end position="530"/>
    </location>
</feature>
<feature type="region of interest" description="Disordered" evidence="1">
    <location>
        <begin position="159"/>
        <end position="237"/>
    </location>
</feature>
<evidence type="ECO:0000259" key="3">
    <source>
        <dbReference type="Pfam" id="PF22074"/>
    </source>
</evidence>
<protein>
    <submittedName>
        <fullName evidence="4">Uncharacterized protein</fullName>
    </submittedName>
</protein>
<feature type="domain" description="Cep192-like" evidence="3">
    <location>
        <begin position="716"/>
        <end position="812"/>
    </location>
</feature>
<feature type="region of interest" description="Disordered" evidence="1">
    <location>
        <begin position="398"/>
        <end position="426"/>
    </location>
</feature>
<dbReference type="InterPro" id="IPR054091">
    <property type="entry name" value="Cep192-like_D5"/>
</dbReference>
<dbReference type="OrthoDB" id="6251301at2759"/>